<evidence type="ECO:0000313" key="2">
    <source>
        <dbReference type="Proteomes" id="UP001642409"/>
    </source>
</evidence>
<dbReference type="Proteomes" id="UP001642409">
    <property type="component" value="Unassembled WGS sequence"/>
</dbReference>
<organism evidence="1 2">
    <name type="scientific">Hexamita inflata</name>
    <dbReference type="NCBI Taxonomy" id="28002"/>
    <lineage>
        <taxon>Eukaryota</taxon>
        <taxon>Metamonada</taxon>
        <taxon>Diplomonadida</taxon>
        <taxon>Hexamitidae</taxon>
        <taxon>Hexamitinae</taxon>
        <taxon>Hexamita</taxon>
    </lineage>
</organism>
<keyword evidence="2" id="KW-1185">Reference proteome</keyword>
<name>A0ABP1HRQ3_9EUKA</name>
<proteinExistence type="predicted"/>
<gene>
    <name evidence="1" type="ORF">HINF_LOCUS16107</name>
</gene>
<evidence type="ECO:0000313" key="1">
    <source>
        <dbReference type="EMBL" id="CAL5999210.1"/>
    </source>
</evidence>
<protein>
    <submittedName>
        <fullName evidence="1">Uncharacterized protein</fullName>
    </submittedName>
</protein>
<sequence length="355" mass="41588">MFIFKPINTLDLYFSINNGNVEMIDRNYNNLYKHPIKFKFTPRQAESFCFCIQHYSLYKGAISDTSYQVPPTQFTSIRYCKNKIYFSVLDHLFVINEDFSVDLVQYIKEFGKGSSGVYTTIDYGGGQMFTMNNKLYVHNQSSKLFELKRNNQLKCINNKLRNKFYCQFCDMVYAVDNSGVFLVNHELQLICIYQLCNIKILFAQGCILIAVDSSEQIFYVLNMLDAKVIVVKQDEINLVQYQVELGPTGTQLKNEILIKLFGFEFPYRMTTYYDNFHNNNMLMCQNQFIKQFFSKNMSLVTQIQWNQTLTHFNNLQSQVKDFTSRISKQVSNLLMQLKVSSSIFVPTFNESATYQ</sequence>
<accession>A0ABP1HRQ3</accession>
<comment type="caution">
    <text evidence="1">The sequence shown here is derived from an EMBL/GenBank/DDBJ whole genome shotgun (WGS) entry which is preliminary data.</text>
</comment>
<reference evidence="1 2" key="1">
    <citation type="submission" date="2024-07" db="EMBL/GenBank/DDBJ databases">
        <authorList>
            <person name="Akdeniz Z."/>
        </authorList>
    </citation>
    <scope>NUCLEOTIDE SEQUENCE [LARGE SCALE GENOMIC DNA]</scope>
</reference>
<dbReference type="EMBL" id="CAXDID020000039">
    <property type="protein sequence ID" value="CAL5999210.1"/>
    <property type="molecule type" value="Genomic_DNA"/>
</dbReference>